<keyword evidence="8" id="KW-1185">Reference proteome</keyword>
<feature type="transmembrane region" description="Helical" evidence="6">
    <location>
        <begin position="21"/>
        <end position="42"/>
    </location>
</feature>
<feature type="transmembrane region" description="Helical" evidence="6">
    <location>
        <begin position="568"/>
        <end position="591"/>
    </location>
</feature>
<dbReference type="PANTHER" id="PTHR30482:SF10">
    <property type="entry name" value="HIGH-AFFINITY BRANCHED-CHAIN AMINO ACID TRANSPORT PROTEIN BRAE"/>
    <property type="match status" value="1"/>
</dbReference>
<feature type="transmembrane region" description="Helical" evidence="6">
    <location>
        <begin position="404"/>
        <end position="423"/>
    </location>
</feature>
<dbReference type="RefSeq" id="WP_338203000.1">
    <property type="nucleotide sequence ID" value="NZ_JAEKNR010000155.1"/>
</dbReference>
<dbReference type="CDD" id="cd06581">
    <property type="entry name" value="TM_PBP1_LivM_like"/>
    <property type="match status" value="1"/>
</dbReference>
<dbReference type="PANTHER" id="PTHR30482">
    <property type="entry name" value="HIGH-AFFINITY BRANCHED-CHAIN AMINO ACID TRANSPORT SYSTEM PERMEASE"/>
    <property type="match status" value="1"/>
</dbReference>
<evidence type="ECO:0000256" key="5">
    <source>
        <dbReference type="ARBA" id="ARBA00023136"/>
    </source>
</evidence>
<proteinExistence type="predicted"/>
<feature type="transmembrane region" description="Helical" evidence="6">
    <location>
        <begin position="528"/>
        <end position="548"/>
    </location>
</feature>
<dbReference type="AlphaFoldDB" id="A0A934KAA1"/>
<feature type="transmembrane region" description="Helical" evidence="6">
    <location>
        <begin position="231"/>
        <end position="251"/>
    </location>
</feature>
<keyword evidence="3 6" id="KW-0812">Transmembrane</keyword>
<accession>A0A934KAA1</accession>
<feature type="transmembrane region" description="Helical" evidence="6">
    <location>
        <begin position="603"/>
        <end position="624"/>
    </location>
</feature>
<organism evidence="7 8">
    <name type="scientific">Candidatus Nephthysia bennettiae</name>
    <dbReference type="NCBI Taxonomy" id="3127016"/>
    <lineage>
        <taxon>Bacteria</taxon>
        <taxon>Bacillati</taxon>
        <taxon>Candidatus Dormiibacterota</taxon>
        <taxon>Candidatus Dormibacteria</taxon>
        <taxon>Candidatus Dormibacterales</taxon>
        <taxon>Candidatus Dormibacteraceae</taxon>
        <taxon>Candidatus Nephthysia</taxon>
    </lineage>
</organism>
<evidence type="ECO:0000256" key="3">
    <source>
        <dbReference type="ARBA" id="ARBA00022692"/>
    </source>
</evidence>
<feature type="transmembrane region" description="Helical" evidence="6">
    <location>
        <begin position="380"/>
        <end position="398"/>
    </location>
</feature>
<dbReference type="EMBL" id="JAEKNR010000155">
    <property type="protein sequence ID" value="MBJ7599491.1"/>
    <property type="molecule type" value="Genomic_DNA"/>
</dbReference>
<feature type="transmembrane region" description="Helical" evidence="6">
    <location>
        <begin position="143"/>
        <end position="160"/>
    </location>
</feature>
<feature type="transmembrane region" description="Helical" evidence="6">
    <location>
        <begin position="62"/>
        <end position="82"/>
    </location>
</feature>
<gene>
    <name evidence="7" type="ORF">JF922_15610</name>
</gene>
<dbReference type="Proteomes" id="UP000612893">
    <property type="component" value="Unassembled WGS sequence"/>
</dbReference>
<comment type="subcellular location">
    <subcellularLocation>
        <location evidence="1">Cell membrane</location>
        <topology evidence="1">Multi-pass membrane protein</topology>
    </subcellularLocation>
</comment>
<evidence type="ECO:0000256" key="4">
    <source>
        <dbReference type="ARBA" id="ARBA00022989"/>
    </source>
</evidence>
<sequence>MPQQLVILIEQLFNGISLAGIYLLVAMGLTLVFGLTRIINFAQGEFVTLGAFATLTLVEFKLPIWIALLLSGLIVGVLSEAVDLGVFRRTLSRPINGFIVSLGLIIALEAAYAIRWPGDFYTIPAVLPGEWRLGGIVFVKERVFLVLLTAVICLLLFFFLERTHYGRGIRALAEDRTSAQVLGVRVGRLISITFIIGSGLAGLAGGLLGTIFPFTAFFGSAFLLKGFAVAIVGGLGNIRGTIVAALILALAETLGGAYISLAWSYAILLVVMIAIILWRPYGLFQSAEQAGGDPLSTEHLLGSGSGLSQAALATRAGRILAMVPRAAVVGLLVAGALAPFWLDSYRSLTLMTIALISAIVVYSMWFGFRFAGIFSVAQAGFLGIGAYGTVILTTHFHVNFWEQILLSTLLGGALAALFSFIALRASGTYLLILLFALSELEIIVIQNWSSVTGGLIGIVLPTPPDPFFGRVDFSNPIALYYLILVGAVTAIAFLWWAANTRFGKLLTSLRDNEMLAQSLGLDTFRYKLLALTLSGAVAGFGGAFFVFVEVGIAPPYFTVNASIQYSLMMLLGGSGTVAGPMIGALVATYLPEFLHMKPFQAQFVYGLLLVLIIIILPTGVVGSLRQLYFRIANRVALRGSP</sequence>
<dbReference type="InterPro" id="IPR043428">
    <property type="entry name" value="LivM-like"/>
</dbReference>
<feature type="transmembrane region" description="Helical" evidence="6">
    <location>
        <begin position="257"/>
        <end position="278"/>
    </location>
</feature>
<feature type="transmembrane region" description="Helical" evidence="6">
    <location>
        <begin position="478"/>
        <end position="498"/>
    </location>
</feature>
<evidence type="ECO:0000313" key="7">
    <source>
        <dbReference type="EMBL" id="MBJ7599491.1"/>
    </source>
</evidence>
<keyword evidence="4 6" id="KW-1133">Transmembrane helix</keyword>
<keyword evidence="2" id="KW-1003">Cell membrane</keyword>
<feature type="transmembrane region" description="Helical" evidence="6">
    <location>
        <begin position="181"/>
        <end position="201"/>
    </location>
</feature>
<feature type="transmembrane region" description="Helical" evidence="6">
    <location>
        <begin position="430"/>
        <end position="458"/>
    </location>
</feature>
<feature type="transmembrane region" description="Helical" evidence="6">
    <location>
        <begin position="322"/>
        <end position="342"/>
    </location>
</feature>
<feature type="transmembrane region" description="Helical" evidence="6">
    <location>
        <begin position="94"/>
        <end position="114"/>
    </location>
</feature>
<reference evidence="7" key="1">
    <citation type="submission" date="2020-10" db="EMBL/GenBank/DDBJ databases">
        <title>Ca. Dormibacterota MAGs.</title>
        <authorList>
            <person name="Montgomery K."/>
        </authorList>
    </citation>
    <scope>NUCLEOTIDE SEQUENCE [LARGE SCALE GENOMIC DNA]</scope>
    <source>
        <strain evidence="7">SC8812_S17_10</strain>
    </source>
</reference>
<comment type="caution">
    <text evidence="7">The sequence shown here is derived from an EMBL/GenBank/DDBJ whole genome shotgun (WGS) entry which is preliminary data.</text>
</comment>
<evidence type="ECO:0000256" key="6">
    <source>
        <dbReference type="SAM" id="Phobius"/>
    </source>
</evidence>
<keyword evidence="5 6" id="KW-0472">Membrane</keyword>
<evidence type="ECO:0000313" key="8">
    <source>
        <dbReference type="Proteomes" id="UP000612893"/>
    </source>
</evidence>
<dbReference type="Pfam" id="PF02653">
    <property type="entry name" value="BPD_transp_2"/>
    <property type="match status" value="2"/>
</dbReference>
<dbReference type="InterPro" id="IPR001851">
    <property type="entry name" value="ABC_transp_permease"/>
</dbReference>
<protein>
    <submittedName>
        <fullName evidence="7">ABC transporter permease</fullName>
    </submittedName>
</protein>
<feature type="transmembrane region" description="Helical" evidence="6">
    <location>
        <begin position="348"/>
        <end position="368"/>
    </location>
</feature>
<evidence type="ECO:0000256" key="2">
    <source>
        <dbReference type="ARBA" id="ARBA00022475"/>
    </source>
</evidence>
<name>A0A934KAA1_9BACT</name>
<evidence type="ECO:0000256" key="1">
    <source>
        <dbReference type="ARBA" id="ARBA00004651"/>
    </source>
</evidence>
<dbReference type="GO" id="GO:0005886">
    <property type="term" value="C:plasma membrane"/>
    <property type="evidence" value="ECO:0007669"/>
    <property type="project" value="UniProtKB-SubCell"/>
</dbReference>
<dbReference type="CDD" id="cd06582">
    <property type="entry name" value="TM_PBP1_LivH_like"/>
    <property type="match status" value="1"/>
</dbReference>